<protein>
    <submittedName>
        <fullName evidence="2">Uncharacterized protein</fullName>
    </submittedName>
</protein>
<dbReference type="Proteomes" id="UP001165576">
    <property type="component" value="Unassembled WGS sequence"/>
</dbReference>
<dbReference type="RefSeq" id="WP_266116998.1">
    <property type="nucleotide sequence ID" value="NZ_JANIDY010000003.1"/>
</dbReference>
<name>A0ABT3WIJ4_9PROT</name>
<dbReference type="EMBL" id="JANIDY010000003">
    <property type="protein sequence ID" value="MCX5618498.1"/>
    <property type="molecule type" value="Genomic_DNA"/>
</dbReference>
<reference evidence="2" key="1">
    <citation type="submission" date="2022-07" db="EMBL/GenBank/DDBJ databases">
        <title>Bombella genomes.</title>
        <authorList>
            <person name="Harer L."/>
            <person name="Styblova S."/>
            <person name="Ehrmann M."/>
        </authorList>
    </citation>
    <scope>NUCLEOTIDE SEQUENCE</scope>
    <source>
        <strain evidence="2">TMW 2.2543</strain>
    </source>
</reference>
<feature type="region of interest" description="Disordered" evidence="1">
    <location>
        <begin position="293"/>
        <end position="354"/>
    </location>
</feature>
<keyword evidence="3" id="KW-1185">Reference proteome</keyword>
<feature type="compositionally biased region" description="Basic and acidic residues" evidence="1">
    <location>
        <begin position="329"/>
        <end position="354"/>
    </location>
</feature>
<accession>A0ABT3WIJ4</accession>
<evidence type="ECO:0000256" key="1">
    <source>
        <dbReference type="SAM" id="MobiDB-lite"/>
    </source>
</evidence>
<feature type="compositionally biased region" description="Polar residues" evidence="1">
    <location>
        <begin position="296"/>
        <end position="307"/>
    </location>
</feature>
<organism evidence="2 3">
    <name type="scientific">Bombella pluederhausensis</name>
    <dbReference type="NCBI Taxonomy" id="2967336"/>
    <lineage>
        <taxon>Bacteria</taxon>
        <taxon>Pseudomonadati</taxon>
        <taxon>Pseudomonadota</taxon>
        <taxon>Alphaproteobacteria</taxon>
        <taxon>Acetobacterales</taxon>
        <taxon>Acetobacteraceae</taxon>
        <taxon>Bombella</taxon>
    </lineage>
</organism>
<gene>
    <name evidence="2" type="ORF">NQF86_07440</name>
</gene>
<sequence length="354" mass="38830">MMAELPPSLHRDGQPVTRLYPGWQASGRHHGPAGLEALSLYHTKTGQEACWWLSSDGEILACHSLALDSHWNSLILEAIGPALQQVSTTLLSGGGPIPTEADLPHEALAPLTGLPLMARLQLIGLWCRASSTGLRILPLADLLKQTEQDNTEDAETPFSVTRLKSLFDTRPAGPHTLACSPFTGRTLRAELTMPTDKGVACRFSDEEDGQTFYLFWPAPAGQTVPTEKTTPFFYYPKGHLLAGDGPFTPLVPVFVLTWLISNPHCTEELRHARPFRLEDYGVGHASSLWEDVKPSTGMSQETGQMPSSFPFLSPSWGRSSLFRASPSRRSQDHLPRGAKHDRATGARHESHDES</sequence>
<comment type="caution">
    <text evidence="2">The sequence shown here is derived from an EMBL/GenBank/DDBJ whole genome shotgun (WGS) entry which is preliminary data.</text>
</comment>
<evidence type="ECO:0000313" key="3">
    <source>
        <dbReference type="Proteomes" id="UP001165576"/>
    </source>
</evidence>
<evidence type="ECO:0000313" key="2">
    <source>
        <dbReference type="EMBL" id="MCX5618498.1"/>
    </source>
</evidence>
<proteinExistence type="predicted"/>